<dbReference type="PROSITE" id="PS00028">
    <property type="entry name" value="ZINC_FINGER_C2H2_1"/>
    <property type="match status" value="1"/>
</dbReference>
<evidence type="ECO:0000259" key="1">
    <source>
        <dbReference type="PROSITE" id="PS00028"/>
    </source>
</evidence>
<organism evidence="2 3">
    <name type="scientific">Carpediemonas membranifera</name>
    <dbReference type="NCBI Taxonomy" id="201153"/>
    <lineage>
        <taxon>Eukaryota</taxon>
        <taxon>Metamonada</taxon>
        <taxon>Carpediemonas-like organisms</taxon>
        <taxon>Carpediemonas</taxon>
    </lineage>
</organism>
<feature type="domain" description="C2H2-type" evidence="1">
    <location>
        <begin position="21"/>
        <end position="43"/>
    </location>
</feature>
<dbReference type="SMART" id="SM01253">
    <property type="entry name" value="Kin17_mid"/>
    <property type="match status" value="1"/>
</dbReference>
<dbReference type="InterPro" id="IPR056767">
    <property type="entry name" value="C2H2-Znf_KIN17"/>
</dbReference>
<name>A0A8J6AYN7_9EUKA</name>
<dbReference type="EMBL" id="JAHDYR010000013">
    <property type="protein sequence ID" value="KAG9394665.1"/>
    <property type="molecule type" value="Genomic_DNA"/>
</dbReference>
<evidence type="ECO:0000313" key="2">
    <source>
        <dbReference type="EMBL" id="KAG9394665.1"/>
    </source>
</evidence>
<dbReference type="InterPro" id="IPR013087">
    <property type="entry name" value="Znf_C2H2_type"/>
</dbReference>
<protein>
    <submittedName>
        <fullName evidence="2">Domain of Kin17 curved DNA-binding protein</fullName>
    </submittedName>
</protein>
<dbReference type="Proteomes" id="UP000717585">
    <property type="component" value="Unassembled WGS sequence"/>
</dbReference>
<dbReference type="AlphaFoldDB" id="A0A8J6AYN7"/>
<dbReference type="InterPro" id="IPR038254">
    <property type="entry name" value="KIN17_WH-like_sf"/>
</dbReference>
<keyword evidence="3" id="KW-1185">Reference proteome</keyword>
<gene>
    <name evidence="2" type="ORF">J8273_3637</name>
</gene>
<dbReference type="OrthoDB" id="10266249at2759"/>
<keyword evidence="2" id="KW-0238">DNA-binding</keyword>
<proteinExistence type="predicted"/>
<comment type="caution">
    <text evidence="2">The sequence shown here is derived from an EMBL/GenBank/DDBJ whole genome shotgun (WGS) entry which is preliminary data.</text>
</comment>
<dbReference type="GO" id="GO:0006260">
    <property type="term" value="P:DNA replication"/>
    <property type="evidence" value="ECO:0007669"/>
    <property type="project" value="TreeGrafter"/>
</dbReference>
<reference evidence="2" key="1">
    <citation type="submission" date="2021-05" db="EMBL/GenBank/DDBJ databases">
        <title>A free-living protist that lacks canonical eukaryotic 1 DNA replication and segregation systems.</title>
        <authorList>
            <person name="Salas-Leiva D.E."/>
            <person name="Tromer E.C."/>
            <person name="Curtis B.A."/>
            <person name="Jerlstrom-Hultqvist J."/>
            <person name="Kolisko M."/>
            <person name="Yi Z."/>
            <person name="Salas-Leiva J.S."/>
            <person name="Gallot-Lavallee L."/>
            <person name="Kops G.J.P.L."/>
            <person name="Archibald J.M."/>
            <person name="Simpson A.G.B."/>
            <person name="Roger A.J."/>
        </authorList>
    </citation>
    <scope>NUCLEOTIDE SEQUENCE</scope>
    <source>
        <strain evidence="2">BICM</strain>
    </source>
</reference>
<sequence length="209" mass="24330">MSGAIHKTKKPQGRKKTRFYCELCKKQCNDANGFKCHTETEHHKQMLRVFSENQDAYLRKLSGKFHGGMMRIISTRYARTAVLMNTVYNEYIGDPHHVHMNATRWTSLSGYTQWLASIGMVWAEERPEGWYVRYIDKDPTATKLRLKGEEREKARARAEREARAEMEEQRLVEAVEDIPEAVVEAAVEAPKTIKKVLKRGKKEKKEVLF</sequence>
<dbReference type="PANTHER" id="PTHR12805">
    <property type="entry name" value="KIN17 KIN, ANTIGENIC DETERMINANT OF RECA PROTEIN HOMOLOG"/>
    <property type="match status" value="1"/>
</dbReference>
<dbReference type="InterPro" id="IPR019447">
    <property type="entry name" value="DNA/RNA-bd_Kin17_WH-like_dom"/>
</dbReference>
<accession>A0A8J6AYN7</accession>
<dbReference type="InterPro" id="IPR037321">
    <property type="entry name" value="KIN17-like"/>
</dbReference>
<dbReference type="PANTHER" id="PTHR12805:SF0">
    <property type="entry name" value="DNA_RNA-BINDING PROTEIN KIN17"/>
    <property type="match status" value="1"/>
</dbReference>
<evidence type="ECO:0000313" key="3">
    <source>
        <dbReference type="Proteomes" id="UP000717585"/>
    </source>
</evidence>
<dbReference type="InterPro" id="IPR036236">
    <property type="entry name" value="Znf_C2H2_sf"/>
</dbReference>
<dbReference type="Gene3D" id="1.10.10.2030">
    <property type="entry name" value="DNA/RNA-binding protein Kin17, conserved domain"/>
    <property type="match status" value="1"/>
</dbReference>
<dbReference type="GO" id="GO:0005634">
    <property type="term" value="C:nucleus"/>
    <property type="evidence" value="ECO:0007669"/>
    <property type="project" value="TreeGrafter"/>
</dbReference>
<dbReference type="Pfam" id="PF10357">
    <property type="entry name" value="WH_KIN17"/>
    <property type="match status" value="1"/>
</dbReference>
<dbReference type="Pfam" id="PF25095">
    <property type="entry name" value="C2H2-zf_KIN17"/>
    <property type="match status" value="1"/>
</dbReference>
<dbReference type="GO" id="GO:0006974">
    <property type="term" value="P:DNA damage response"/>
    <property type="evidence" value="ECO:0007669"/>
    <property type="project" value="TreeGrafter"/>
</dbReference>
<dbReference type="SUPFAM" id="SSF57667">
    <property type="entry name" value="beta-beta-alpha zinc fingers"/>
    <property type="match status" value="1"/>
</dbReference>
<dbReference type="GO" id="GO:0003690">
    <property type="term" value="F:double-stranded DNA binding"/>
    <property type="evidence" value="ECO:0007669"/>
    <property type="project" value="TreeGrafter"/>
</dbReference>